<keyword evidence="2" id="KW-0540">Nuclease</keyword>
<dbReference type="InterPro" id="IPR006085">
    <property type="entry name" value="XPG_DNA_repair_N"/>
</dbReference>
<dbReference type="GO" id="GO:0003677">
    <property type="term" value="F:DNA binding"/>
    <property type="evidence" value="ECO:0007669"/>
    <property type="project" value="InterPro"/>
</dbReference>
<dbReference type="PRINTS" id="PR00853">
    <property type="entry name" value="XPGRADSUPER"/>
</dbReference>
<dbReference type="GO" id="GO:0008409">
    <property type="term" value="F:5'-3' exonuclease activity"/>
    <property type="evidence" value="ECO:0007669"/>
    <property type="project" value="TreeGrafter"/>
</dbReference>
<evidence type="ECO:0000256" key="1">
    <source>
        <dbReference type="ARBA" id="ARBA00001946"/>
    </source>
</evidence>
<dbReference type="InterPro" id="IPR006086">
    <property type="entry name" value="XPG-I_dom"/>
</dbReference>
<keyword evidence="4" id="KW-0255">Endonuclease</keyword>
<accession>A0A8H3HDN7</accession>
<dbReference type="PROSITE" id="PS50096">
    <property type="entry name" value="IQ"/>
    <property type="match status" value="1"/>
</dbReference>
<organism evidence="10 11">
    <name type="scientific">Rhizoctonia solani</name>
    <dbReference type="NCBI Taxonomy" id="456999"/>
    <lineage>
        <taxon>Eukaryota</taxon>
        <taxon>Fungi</taxon>
        <taxon>Dikarya</taxon>
        <taxon>Basidiomycota</taxon>
        <taxon>Agaricomycotina</taxon>
        <taxon>Agaricomycetes</taxon>
        <taxon>Cantharellales</taxon>
        <taxon>Ceratobasidiaceae</taxon>
        <taxon>Rhizoctonia</taxon>
    </lineage>
</organism>
<evidence type="ECO:0000256" key="2">
    <source>
        <dbReference type="ARBA" id="ARBA00022722"/>
    </source>
</evidence>
<proteinExistence type="predicted"/>
<keyword evidence="3" id="KW-0479">Metal-binding</keyword>
<dbReference type="SMART" id="SM00485">
    <property type="entry name" value="XPGN"/>
    <property type="match status" value="1"/>
</dbReference>
<keyword evidence="6" id="KW-0460">Magnesium</keyword>
<dbReference type="EMBL" id="CAJMWY010003578">
    <property type="protein sequence ID" value="CAE6503608.1"/>
    <property type="molecule type" value="Genomic_DNA"/>
</dbReference>
<evidence type="ECO:0008006" key="12">
    <source>
        <dbReference type="Google" id="ProtNLM"/>
    </source>
</evidence>
<dbReference type="GO" id="GO:0005634">
    <property type="term" value="C:nucleus"/>
    <property type="evidence" value="ECO:0007669"/>
    <property type="project" value="TreeGrafter"/>
</dbReference>
<dbReference type="SUPFAM" id="SSF88723">
    <property type="entry name" value="PIN domain-like"/>
    <property type="match status" value="1"/>
</dbReference>
<dbReference type="Gene3D" id="1.10.150.20">
    <property type="entry name" value="5' to 3' exonuclease, C-terminal subdomain"/>
    <property type="match status" value="1"/>
</dbReference>
<dbReference type="SMART" id="SM00279">
    <property type="entry name" value="HhH2"/>
    <property type="match status" value="1"/>
</dbReference>
<evidence type="ECO:0000313" key="11">
    <source>
        <dbReference type="Proteomes" id="UP000663861"/>
    </source>
</evidence>
<dbReference type="Proteomes" id="UP000663861">
    <property type="component" value="Unassembled WGS sequence"/>
</dbReference>
<dbReference type="Pfam" id="PF00752">
    <property type="entry name" value="XPG_N"/>
    <property type="match status" value="1"/>
</dbReference>
<evidence type="ECO:0000256" key="3">
    <source>
        <dbReference type="ARBA" id="ARBA00022723"/>
    </source>
</evidence>
<feature type="region of interest" description="Disordered" evidence="7">
    <location>
        <begin position="215"/>
        <end position="265"/>
    </location>
</feature>
<dbReference type="GO" id="GO:0046872">
    <property type="term" value="F:metal ion binding"/>
    <property type="evidence" value="ECO:0007669"/>
    <property type="project" value="UniProtKB-KW"/>
</dbReference>
<feature type="region of interest" description="Disordered" evidence="7">
    <location>
        <begin position="297"/>
        <end position="321"/>
    </location>
</feature>
<dbReference type="GO" id="GO:0006281">
    <property type="term" value="P:DNA repair"/>
    <property type="evidence" value="ECO:0007669"/>
    <property type="project" value="UniProtKB-ARBA"/>
</dbReference>
<sequence length="699" mass="76261">MGVLGIVPFLLKKCPTVIENIPNRFKALEGKTIAVDGTLITQRLFYTVDPRPYRHVLGWYQLVQELRQHKINVICIFDGKRRSPAKQGEVERRRSLRLQAQARGSWEKSRYERLLSLTQALRGLEGLSAEHQQEALEALQTNSHSLSLSTRPSGGATPMIDIPIQGTNDYPEQEQGTASSSLASGSLALEETNLGQTSGQALVDSTEHGLLLNEVPPTTCELSGGEKDPENSHAQALDSAIRTDKSAPEGTANEEAPQTASSTKTFLSEQVEAAGRVKGISNESLLDAEKCSTQELGVQGTLSKPSKNQTSGQHTHLDVSTAESVLGDAGELGIITEDKLSSEWTKAKLRIDSLKNEDSKALTHKILDLFDHYNRTTASGPGGTILASGVGVANDTPVIPISRVQLKYTQEEAKLWKQLVTSSETTAVDLAHVVEIVEQFASVELPNDEAPSDEVVLEEQVEPLISEHSAKLEEQSGLMFASLARRANAPTSLTYAESRLILEAMGIPCIQSDFPYEAEALACSLVLNGLADFVGSEDTDVLMYNAPLLRGMTNQKVPLQIIPPSVETHLGLSRAAFVDAAILMGTDFVKRLGGIGPATAWRLMNQYGSIEAMLEQEPKFRPLDVTEYLEQVKTARMIFGTIPPAPAVEDITPGHWDEQAVYDVMSRFELRRYLDEAQVIPDALSANYYDSDSESKTLQ</sequence>
<dbReference type="Gene3D" id="3.40.50.1010">
    <property type="entry name" value="5'-nuclease"/>
    <property type="match status" value="2"/>
</dbReference>
<dbReference type="InterPro" id="IPR029060">
    <property type="entry name" value="PIN-like_dom_sf"/>
</dbReference>
<feature type="compositionally biased region" description="Polar residues" evidence="7">
    <location>
        <begin position="165"/>
        <end position="177"/>
    </location>
</feature>
<reference evidence="10" key="1">
    <citation type="submission" date="2021-01" db="EMBL/GenBank/DDBJ databases">
        <authorList>
            <person name="Kaushik A."/>
        </authorList>
    </citation>
    <scope>NUCLEOTIDE SEQUENCE</scope>
    <source>
        <strain evidence="10">AG4-RS23</strain>
    </source>
</reference>
<dbReference type="InterPro" id="IPR006084">
    <property type="entry name" value="XPG/Rad2"/>
</dbReference>
<feature type="compositionally biased region" description="Polar residues" evidence="7">
    <location>
        <begin position="297"/>
        <end position="314"/>
    </location>
</feature>
<gene>
    <name evidence="10" type="ORF">RDB_LOCUS126000</name>
</gene>
<dbReference type="GO" id="GO:0017108">
    <property type="term" value="F:5'-flap endonuclease activity"/>
    <property type="evidence" value="ECO:0007669"/>
    <property type="project" value="TreeGrafter"/>
</dbReference>
<evidence type="ECO:0000259" key="9">
    <source>
        <dbReference type="SMART" id="SM00485"/>
    </source>
</evidence>
<dbReference type="SUPFAM" id="SSF47807">
    <property type="entry name" value="5' to 3' exonuclease, C-terminal subdomain"/>
    <property type="match status" value="1"/>
</dbReference>
<feature type="compositionally biased region" description="Polar residues" evidence="7">
    <location>
        <begin position="256"/>
        <end position="265"/>
    </location>
</feature>
<keyword evidence="5" id="KW-0378">Hydrolase</keyword>
<comment type="cofactor">
    <cofactor evidence="1">
        <name>Mg(2+)</name>
        <dbReference type="ChEBI" id="CHEBI:18420"/>
    </cofactor>
</comment>
<dbReference type="PANTHER" id="PTHR11081:SF9">
    <property type="entry name" value="FLAP ENDONUCLEASE 1"/>
    <property type="match status" value="1"/>
</dbReference>
<evidence type="ECO:0000259" key="8">
    <source>
        <dbReference type="SMART" id="SM00484"/>
    </source>
</evidence>
<evidence type="ECO:0000256" key="4">
    <source>
        <dbReference type="ARBA" id="ARBA00022759"/>
    </source>
</evidence>
<dbReference type="InterPro" id="IPR008918">
    <property type="entry name" value="HhH2"/>
</dbReference>
<evidence type="ECO:0000256" key="5">
    <source>
        <dbReference type="ARBA" id="ARBA00022801"/>
    </source>
</evidence>
<dbReference type="AlphaFoldDB" id="A0A8H3HDN7"/>
<dbReference type="InterPro" id="IPR036279">
    <property type="entry name" value="5-3_exonuclease_C_sf"/>
</dbReference>
<feature type="compositionally biased region" description="Polar residues" evidence="7">
    <location>
        <begin position="139"/>
        <end position="152"/>
    </location>
</feature>
<comment type="caution">
    <text evidence="10">The sequence shown here is derived from an EMBL/GenBank/DDBJ whole genome shotgun (WGS) entry which is preliminary data.</text>
</comment>
<protein>
    <recommendedName>
        <fullName evidence="12">PIN domain-like protein</fullName>
    </recommendedName>
</protein>
<dbReference type="GO" id="GO:0005737">
    <property type="term" value="C:cytoplasm"/>
    <property type="evidence" value="ECO:0007669"/>
    <property type="project" value="TreeGrafter"/>
</dbReference>
<dbReference type="PANTHER" id="PTHR11081">
    <property type="entry name" value="FLAP ENDONUCLEASE FAMILY MEMBER"/>
    <property type="match status" value="1"/>
</dbReference>
<dbReference type="SMART" id="SM00484">
    <property type="entry name" value="XPGI"/>
    <property type="match status" value="1"/>
</dbReference>
<evidence type="ECO:0000256" key="6">
    <source>
        <dbReference type="ARBA" id="ARBA00022842"/>
    </source>
</evidence>
<feature type="region of interest" description="Disordered" evidence="7">
    <location>
        <begin position="139"/>
        <end position="182"/>
    </location>
</feature>
<dbReference type="Pfam" id="PF00867">
    <property type="entry name" value="XPG_I"/>
    <property type="match status" value="1"/>
</dbReference>
<feature type="domain" description="XPG N-terminal" evidence="9">
    <location>
        <begin position="1"/>
        <end position="100"/>
    </location>
</feature>
<evidence type="ECO:0000256" key="7">
    <source>
        <dbReference type="SAM" id="MobiDB-lite"/>
    </source>
</evidence>
<evidence type="ECO:0000313" key="10">
    <source>
        <dbReference type="EMBL" id="CAE6503608.1"/>
    </source>
</evidence>
<name>A0A8H3HDN7_9AGAM</name>
<feature type="domain" description="XPG-I" evidence="8">
    <location>
        <begin position="503"/>
        <end position="572"/>
    </location>
</feature>